<name>A0A7S3QE29_9STRA</name>
<dbReference type="EMBL" id="HBIO01025063">
    <property type="protein sequence ID" value="CAE0474392.1"/>
    <property type="molecule type" value="Transcribed_RNA"/>
</dbReference>
<protein>
    <submittedName>
        <fullName evidence="2">Uncharacterized protein</fullName>
    </submittedName>
</protein>
<evidence type="ECO:0000256" key="1">
    <source>
        <dbReference type="SAM" id="MobiDB-lite"/>
    </source>
</evidence>
<proteinExistence type="predicted"/>
<feature type="compositionally biased region" description="Acidic residues" evidence="1">
    <location>
        <begin position="155"/>
        <end position="166"/>
    </location>
</feature>
<reference evidence="2" key="1">
    <citation type="submission" date="2021-01" db="EMBL/GenBank/DDBJ databases">
        <authorList>
            <person name="Corre E."/>
            <person name="Pelletier E."/>
            <person name="Niang G."/>
            <person name="Scheremetjew M."/>
            <person name="Finn R."/>
            <person name="Kale V."/>
            <person name="Holt S."/>
            <person name="Cochrane G."/>
            <person name="Meng A."/>
            <person name="Brown T."/>
            <person name="Cohen L."/>
        </authorList>
    </citation>
    <scope>NUCLEOTIDE SEQUENCE</scope>
    <source>
        <strain evidence="2">MM31A-1</strain>
    </source>
</reference>
<dbReference type="AlphaFoldDB" id="A0A7S3QE29"/>
<feature type="region of interest" description="Disordered" evidence="1">
    <location>
        <begin position="114"/>
        <end position="184"/>
    </location>
</feature>
<accession>A0A7S3QE29</accession>
<gene>
    <name evidence="2" type="ORF">CDEB00056_LOCUS19245</name>
</gene>
<sequence length="184" mass="20750">MREECTIVTMYFVSDALQKLKPKFEQYLVGKKGCKIITVGYEMKGWESQWVEVCLGLTVHMYDMENLDSLYNSSFVGGVTDTDSDSDDAVDNDDFLEDVEMDKELNILSRQKLAKMQEEEDAKDGPRNPFGVDTSVPKNVVLEEEVFEDGHWDFDENEVYGDDNDGEAISSANTNGKGKGKEAK</sequence>
<evidence type="ECO:0000313" key="2">
    <source>
        <dbReference type="EMBL" id="CAE0474392.1"/>
    </source>
</evidence>
<organism evidence="2">
    <name type="scientific">Chaetoceros debilis</name>
    <dbReference type="NCBI Taxonomy" id="122233"/>
    <lineage>
        <taxon>Eukaryota</taxon>
        <taxon>Sar</taxon>
        <taxon>Stramenopiles</taxon>
        <taxon>Ochrophyta</taxon>
        <taxon>Bacillariophyta</taxon>
        <taxon>Coscinodiscophyceae</taxon>
        <taxon>Chaetocerotophycidae</taxon>
        <taxon>Chaetocerotales</taxon>
        <taxon>Chaetocerotaceae</taxon>
        <taxon>Chaetoceros</taxon>
    </lineage>
</organism>